<dbReference type="Proteomes" id="UP000620046">
    <property type="component" value="Unassembled WGS sequence"/>
</dbReference>
<dbReference type="RefSeq" id="WP_188793107.1">
    <property type="nucleotide sequence ID" value="NZ_BMJA01000001.1"/>
</dbReference>
<accession>A0ABQ1FN52</accession>
<comment type="caution">
    <text evidence="1">The sequence shown here is derived from an EMBL/GenBank/DDBJ whole genome shotgun (WGS) entry which is preliminary data.</text>
</comment>
<evidence type="ECO:0000313" key="1">
    <source>
        <dbReference type="EMBL" id="GGA23451.1"/>
    </source>
</evidence>
<dbReference type="EMBL" id="BMJA01000001">
    <property type="protein sequence ID" value="GGA23451.1"/>
    <property type="molecule type" value="Genomic_DNA"/>
</dbReference>
<protein>
    <submittedName>
        <fullName evidence="1">Uncharacterized protein</fullName>
    </submittedName>
</protein>
<sequence length="189" mass="20741">MRSHSYALVRAVLSPASCISTDRLPFSGGLREGRYGRLASTQLLRPLDPPATESGRAVALWSMCEEKLFMHSLLCAGVMACSGILRPIVVAGALRQQLVASMGFEWFKRSLLYEGESLYAGDEVFAPKHLSEVGLAVMYVFVRGISVAASRQMLRRMASTDRNLAQAIRLARRLKRDACQPIGNIIIGI</sequence>
<organism evidence="1 2">
    <name type="scientific">Dyella nitratireducens</name>
    <dbReference type="NCBI Taxonomy" id="1849580"/>
    <lineage>
        <taxon>Bacteria</taxon>
        <taxon>Pseudomonadati</taxon>
        <taxon>Pseudomonadota</taxon>
        <taxon>Gammaproteobacteria</taxon>
        <taxon>Lysobacterales</taxon>
        <taxon>Rhodanobacteraceae</taxon>
        <taxon>Dyella</taxon>
    </lineage>
</organism>
<name>A0ABQ1FN52_9GAMM</name>
<keyword evidence="2" id="KW-1185">Reference proteome</keyword>
<reference evidence="2" key="1">
    <citation type="journal article" date="2019" name="Int. J. Syst. Evol. Microbiol.">
        <title>The Global Catalogue of Microorganisms (GCM) 10K type strain sequencing project: providing services to taxonomists for standard genome sequencing and annotation.</title>
        <authorList>
            <consortium name="The Broad Institute Genomics Platform"/>
            <consortium name="The Broad Institute Genome Sequencing Center for Infectious Disease"/>
            <person name="Wu L."/>
            <person name="Ma J."/>
        </authorList>
    </citation>
    <scope>NUCLEOTIDE SEQUENCE [LARGE SCALE GENOMIC DNA]</scope>
    <source>
        <strain evidence="2">CGMCC 1.15439</strain>
    </source>
</reference>
<gene>
    <name evidence="1" type="ORF">GCM10010981_09710</name>
</gene>
<proteinExistence type="predicted"/>
<evidence type="ECO:0000313" key="2">
    <source>
        <dbReference type="Proteomes" id="UP000620046"/>
    </source>
</evidence>